<reference evidence="1 2" key="1">
    <citation type="journal article" date="2015" name="Genome Announc.">
        <title>Expanding the biotechnology potential of lactobacilli through comparative genomics of 213 strains and associated genera.</title>
        <authorList>
            <person name="Sun Z."/>
            <person name="Harris H.M."/>
            <person name="McCann A."/>
            <person name="Guo C."/>
            <person name="Argimon S."/>
            <person name="Zhang W."/>
            <person name="Yang X."/>
            <person name="Jeffery I.B."/>
            <person name="Cooney J.C."/>
            <person name="Kagawa T.F."/>
            <person name="Liu W."/>
            <person name="Song Y."/>
            <person name="Salvetti E."/>
            <person name="Wrobel A."/>
            <person name="Rasinkangas P."/>
            <person name="Parkhill J."/>
            <person name="Rea M.C."/>
            <person name="O'Sullivan O."/>
            <person name="Ritari J."/>
            <person name="Douillard F.P."/>
            <person name="Paul Ross R."/>
            <person name="Yang R."/>
            <person name="Briner A.E."/>
            <person name="Felis G.E."/>
            <person name="de Vos W.M."/>
            <person name="Barrangou R."/>
            <person name="Klaenhammer T.R."/>
            <person name="Caufield P.W."/>
            <person name="Cui Y."/>
            <person name="Zhang H."/>
            <person name="O'Toole P.W."/>
        </authorList>
    </citation>
    <scope>NUCLEOTIDE SEQUENCE [LARGE SCALE GENOMIC DNA]</scope>
    <source>
        <strain evidence="1 2">DSM 19682</strain>
    </source>
</reference>
<dbReference type="OrthoDB" id="2309651at2"/>
<sequence>MVDKYEVIKAMQDFSSALNTYHSNSATAHFVNETLVDLKKKDGAAFTGSLQYFFNKVMVVKLSDNITFNDTEKVCWHKVSSFKQLGNNLWGAHL</sequence>
<accession>A0A0R1KCX1</accession>
<proteinExistence type="predicted"/>
<name>A0A0R1KCX1_9LACO</name>
<protein>
    <submittedName>
        <fullName evidence="1">Uncharacterized protein</fullName>
    </submittedName>
</protein>
<gene>
    <name evidence="1" type="ORF">FD03_GL000736</name>
</gene>
<dbReference type="PATRIC" id="fig|1423775.4.peg.753"/>
<dbReference type="STRING" id="1423775.FD03_GL000736"/>
<comment type="caution">
    <text evidence="1">The sequence shown here is derived from an EMBL/GenBank/DDBJ whole genome shotgun (WGS) entry which is preliminary data.</text>
</comment>
<dbReference type="eggNOG" id="ENOG5030AHF">
    <property type="taxonomic scope" value="Bacteria"/>
</dbReference>
<evidence type="ECO:0000313" key="2">
    <source>
        <dbReference type="Proteomes" id="UP000051248"/>
    </source>
</evidence>
<keyword evidence="2" id="KW-1185">Reference proteome</keyword>
<organism evidence="1 2">
    <name type="scientific">Companilactobacillus nodensis DSM 19682 = JCM 14932 = NBRC 107160</name>
    <dbReference type="NCBI Taxonomy" id="1423775"/>
    <lineage>
        <taxon>Bacteria</taxon>
        <taxon>Bacillati</taxon>
        <taxon>Bacillota</taxon>
        <taxon>Bacilli</taxon>
        <taxon>Lactobacillales</taxon>
        <taxon>Lactobacillaceae</taxon>
        <taxon>Companilactobacillus</taxon>
    </lineage>
</organism>
<dbReference type="Proteomes" id="UP000051248">
    <property type="component" value="Unassembled WGS sequence"/>
</dbReference>
<evidence type="ECO:0000313" key="1">
    <source>
        <dbReference type="EMBL" id="KRK81144.1"/>
    </source>
</evidence>
<dbReference type="AlphaFoldDB" id="A0A0R1KCX1"/>
<dbReference type="RefSeq" id="WP_025023329.1">
    <property type="nucleotide sequence ID" value="NZ_AZDZ01000001.1"/>
</dbReference>
<dbReference type="EMBL" id="AZDZ01000001">
    <property type="protein sequence ID" value="KRK81144.1"/>
    <property type="molecule type" value="Genomic_DNA"/>
</dbReference>